<protein>
    <recommendedName>
        <fullName evidence="1">Ribulose bisphosphate carboxylase large subunit ferrodoxin-like N-terminal domain-containing protein</fullName>
    </recommendedName>
</protein>
<dbReference type="AlphaFoldDB" id="X1CJN1"/>
<comment type="caution">
    <text evidence="2">The sequence shown here is derived from an EMBL/GenBank/DDBJ whole genome shotgun (WGS) entry which is preliminary data.</text>
</comment>
<dbReference type="InterPro" id="IPR036422">
    <property type="entry name" value="RuBisCO_lsu_N_sf"/>
</dbReference>
<dbReference type="GO" id="GO:0015977">
    <property type="term" value="P:carbon fixation"/>
    <property type="evidence" value="ECO:0007669"/>
    <property type="project" value="InterPro"/>
</dbReference>
<dbReference type="InterPro" id="IPR033966">
    <property type="entry name" value="RuBisCO"/>
</dbReference>
<dbReference type="EMBL" id="BART01032215">
    <property type="protein sequence ID" value="GAH08566.1"/>
    <property type="molecule type" value="Genomic_DNA"/>
</dbReference>
<proteinExistence type="predicted"/>
<gene>
    <name evidence="2" type="ORF">S01H4_55747</name>
</gene>
<evidence type="ECO:0000259" key="1">
    <source>
        <dbReference type="Pfam" id="PF02788"/>
    </source>
</evidence>
<dbReference type="Gene3D" id="3.30.70.150">
    <property type="entry name" value="RuBisCO large subunit, N-terminal domain"/>
    <property type="match status" value="1"/>
</dbReference>
<sequence>MVNYVNLDYKPNDNDLIAMYYVELSPDCKDLEQACEEIAKESSIGTWTEIATLSADVAERLKPSAFYIDPEHNIVKIAYTKELFEAENLPQILSAIAGNIFGMKVLKYLRLLDIG</sequence>
<reference evidence="2" key="1">
    <citation type="journal article" date="2014" name="Front. Microbiol.">
        <title>High frequency of phylogenetically diverse reductive dehalogenase-homologous genes in deep subseafloor sedimentary metagenomes.</title>
        <authorList>
            <person name="Kawai M."/>
            <person name="Futagami T."/>
            <person name="Toyoda A."/>
            <person name="Takaki Y."/>
            <person name="Nishi S."/>
            <person name="Hori S."/>
            <person name="Arai W."/>
            <person name="Tsubouchi T."/>
            <person name="Morono Y."/>
            <person name="Uchiyama I."/>
            <person name="Ito T."/>
            <person name="Fujiyama A."/>
            <person name="Inagaki F."/>
            <person name="Takami H."/>
        </authorList>
    </citation>
    <scope>NUCLEOTIDE SEQUENCE</scope>
    <source>
        <strain evidence="2">Expedition CK06-06</strain>
    </source>
</reference>
<dbReference type="PANTHER" id="PTHR42704:SF17">
    <property type="entry name" value="RIBULOSE BISPHOSPHATE CARBOXYLASE LARGE CHAIN"/>
    <property type="match status" value="1"/>
</dbReference>
<organism evidence="2">
    <name type="scientific">marine sediment metagenome</name>
    <dbReference type="NCBI Taxonomy" id="412755"/>
    <lineage>
        <taxon>unclassified sequences</taxon>
        <taxon>metagenomes</taxon>
        <taxon>ecological metagenomes</taxon>
    </lineage>
</organism>
<dbReference type="Pfam" id="PF02788">
    <property type="entry name" value="RuBisCO_large_N"/>
    <property type="match status" value="1"/>
</dbReference>
<dbReference type="GO" id="GO:0016984">
    <property type="term" value="F:ribulose-bisphosphate carboxylase activity"/>
    <property type="evidence" value="ECO:0007669"/>
    <property type="project" value="InterPro"/>
</dbReference>
<dbReference type="SUPFAM" id="SSF54966">
    <property type="entry name" value="RuBisCO, large subunit, small (N-terminal) domain"/>
    <property type="match status" value="1"/>
</dbReference>
<evidence type="ECO:0000313" key="2">
    <source>
        <dbReference type="EMBL" id="GAH08566.1"/>
    </source>
</evidence>
<feature type="non-terminal residue" evidence="2">
    <location>
        <position position="115"/>
    </location>
</feature>
<name>X1CJN1_9ZZZZ</name>
<dbReference type="InterPro" id="IPR017443">
    <property type="entry name" value="RuBisCO_lsu_fd_N"/>
</dbReference>
<dbReference type="PANTHER" id="PTHR42704">
    <property type="entry name" value="RIBULOSE BISPHOSPHATE CARBOXYLASE"/>
    <property type="match status" value="1"/>
</dbReference>
<accession>X1CJN1</accession>
<feature type="domain" description="Ribulose bisphosphate carboxylase large subunit ferrodoxin-like N-terminal" evidence="1">
    <location>
        <begin position="3"/>
        <end position="114"/>
    </location>
</feature>